<keyword evidence="4" id="KW-1185">Reference proteome</keyword>
<sequence length="226" mass="25782">MRIKKWFSIMAVICMLCLSAGVMPTLGQEDAGKGKTVDDVIEKLNDHYGKKNFTADFRQKSILKAMDITDTAEGRVWFKHPGKMRWQYKVPETYLIVTDGETLWIHRPADRQVVVGDAAGHFGGGRGASFLADFTRITDVFEASLADSDDQSWRIKLIPRKQQGDLEQIHMEVNRKSLEIEQVTTENIYGDITRIVFEDVEFHPEMPDRLFDFQIPAGADVIQMEN</sequence>
<dbReference type="AlphaFoldDB" id="A0A7W0C628"/>
<evidence type="ECO:0000313" key="3">
    <source>
        <dbReference type="EMBL" id="MBA2879788.1"/>
    </source>
</evidence>
<keyword evidence="1 2" id="KW-0732">Signal</keyword>
<feature type="signal peptide" evidence="2">
    <location>
        <begin position="1"/>
        <end position="20"/>
    </location>
</feature>
<dbReference type="RefSeq" id="WP_181549487.1">
    <property type="nucleotide sequence ID" value="NZ_JACDUS010000001.1"/>
</dbReference>
<protein>
    <submittedName>
        <fullName evidence="3">Outer membrane lipoprotein carrier protein</fullName>
    </submittedName>
</protein>
<gene>
    <name evidence="3" type="ORF">HNR65_000095</name>
</gene>
<dbReference type="Pfam" id="PF03548">
    <property type="entry name" value="LolA"/>
    <property type="match status" value="1"/>
</dbReference>
<dbReference type="Gene3D" id="2.50.20.10">
    <property type="entry name" value="Lipoprotein localisation LolA/LolB/LppX"/>
    <property type="match status" value="1"/>
</dbReference>
<dbReference type="InterPro" id="IPR029046">
    <property type="entry name" value="LolA/LolB/LppX"/>
</dbReference>
<dbReference type="InterPro" id="IPR004564">
    <property type="entry name" value="OM_lipoprot_carrier_LolA-like"/>
</dbReference>
<name>A0A7W0C628_9BACT</name>
<feature type="chain" id="PRO_5030791493" evidence="2">
    <location>
        <begin position="21"/>
        <end position="226"/>
    </location>
</feature>
<keyword evidence="3" id="KW-0449">Lipoprotein</keyword>
<dbReference type="Proteomes" id="UP000525298">
    <property type="component" value="Unassembled WGS sequence"/>
</dbReference>
<reference evidence="3 4" key="1">
    <citation type="submission" date="2020-07" db="EMBL/GenBank/DDBJ databases">
        <title>Genomic Encyclopedia of Type Strains, Phase IV (KMG-IV): sequencing the most valuable type-strain genomes for metagenomic binning, comparative biology and taxonomic classification.</title>
        <authorList>
            <person name="Goeker M."/>
        </authorList>
    </citation>
    <scope>NUCLEOTIDE SEQUENCE [LARGE SCALE GENOMIC DNA]</scope>
    <source>
        <strain evidence="3 4">DSM 17721</strain>
    </source>
</reference>
<organism evidence="3 4">
    <name type="scientific">Desulfosalsimonas propionicica</name>
    <dbReference type="NCBI Taxonomy" id="332175"/>
    <lineage>
        <taxon>Bacteria</taxon>
        <taxon>Pseudomonadati</taxon>
        <taxon>Thermodesulfobacteriota</taxon>
        <taxon>Desulfobacteria</taxon>
        <taxon>Desulfobacterales</taxon>
        <taxon>Desulfosalsimonadaceae</taxon>
        <taxon>Desulfosalsimonas</taxon>
    </lineage>
</organism>
<comment type="caution">
    <text evidence="3">The sequence shown here is derived from an EMBL/GenBank/DDBJ whole genome shotgun (WGS) entry which is preliminary data.</text>
</comment>
<evidence type="ECO:0000256" key="1">
    <source>
        <dbReference type="ARBA" id="ARBA00022729"/>
    </source>
</evidence>
<proteinExistence type="predicted"/>
<dbReference type="PANTHER" id="PTHR35869:SF1">
    <property type="entry name" value="OUTER-MEMBRANE LIPOPROTEIN CARRIER PROTEIN"/>
    <property type="match status" value="1"/>
</dbReference>
<dbReference type="EMBL" id="JACDUS010000001">
    <property type="protein sequence ID" value="MBA2879788.1"/>
    <property type="molecule type" value="Genomic_DNA"/>
</dbReference>
<evidence type="ECO:0000256" key="2">
    <source>
        <dbReference type="SAM" id="SignalP"/>
    </source>
</evidence>
<dbReference type="PANTHER" id="PTHR35869">
    <property type="entry name" value="OUTER-MEMBRANE LIPOPROTEIN CARRIER PROTEIN"/>
    <property type="match status" value="1"/>
</dbReference>
<evidence type="ECO:0000313" key="4">
    <source>
        <dbReference type="Proteomes" id="UP000525298"/>
    </source>
</evidence>
<accession>A0A7W0C628</accession>
<dbReference type="SUPFAM" id="SSF89392">
    <property type="entry name" value="Prokaryotic lipoproteins and lipoprotein localization factors"/>
    <property type="match status" value="1"/>
</dbReference>
<dbReference type="CDD" id="cd16325">
    <property type="entry name" value="LolA"/>
    <property type="match status" value="1"/>
</dbReference>